<dbReference type="InterPro" id="IPR001202">
    <property type="entry name" value="WW_dom"/>
</dbReference>
<dbReference type="InterPro" id="IPR039726">
    <property type="entry name" value="Prp40-like"/>
</dbReference>
<dbReference type="Gene3D" id="2.20.70.10">
    <property type="match status" value="2"/>
</dbReference>
<evidence type="ECO:0000256" key="5">
    <source>
        <dbReference type="ARBA" id="ARBA00023242"/>
    </source>
</evidence>
<dbReference type="Pfam" id="PF25432">
    <property type="entry name" value="FF_PRPF40A"/>
    <property type="match status" value="1"/>
</dbReference>
<dbReference type="SUPFAM" id="SSF51045">
    <property type="entry name" value="WW domain"/>
    <property type="match status" value="2"/>
</dbReference>
<dbReference type="Proteomes" id="UP001310594">
    <property type="component" value="Unassembled WGS sequence"/>
</dbReference>
<keyword evidence="5" id="KW-0539">Nucleus</keyword>
<dbReference type="InterPro" id="IPR036020">
    <property type="entry name" value="WW_dom_sf"/>
</dbReference>
<evidence type="ECO:0000259" key="8">
    <source>
        <dbReference type="PROSITE" id="PS50020"/>
    </source>
</evidence>
<dbReference type="GO" id="GO:0005685">
    <property type="term" value="C:U1 snRNP"/>
    <property type="evidence" value="ECO:0007669"/>
    <property type="project" value="TreeGrafter"/>
</dbReference>
<feature type="domain" description="FF" evidence="9">
    <location>
        <begin position="379"/>
        <end position="440"/>
    </location>
</feature>
<dbReference type="GO" id="GO:0003723">
    <property type="term" value="F:RNA binding"/>
    <property type="evidence" value="ECO:0007669"/>
    <property type="project" value="TreeGrafter"/>
</dbReference>
<feature type="compositionally biased region" description="Basic and acidic residues" evidence="7">
    <location>
        <begin position="651"/>
        <end position="709"/>
    </location>
</feature>
<feature type="region of interest" description="Disordered" evidence="7">
    <location>
        <begin position="579"/>
        <end position="772"/>
    </location>
</feature>
<keyword evidence="4" id="KW-0508">mRNA splicing</keyword>
<dbReference type="SMART" id="SM00441">
    <property type="entry name" value="FF"/>
    <property type="match status" value="5"/>
</dbReference>
<comment type="subcellular location">
    <subcellularLocation>
        <location evidence="1">Nucleus</location>
    </subcellularLocation>
</comment>
<dbReference type="AlphaFoldDB" id="A0AAN7ZVG0"/>
<evidence type="ECO:0000256" key="7">
    <source>
        <dbReference type="SAM" id="MobiDB-lite"/>
    </source>
</evidence>
<evidence type="ECO:0000313" key="11">
    <source>
        <dbReference type="Proteomes" id="UP001310594"/>
    </source>
</evidence>
<feature type="compositionally biased region" description="Basic and acidic residues" evidence="7">
    <location>
        <begin position="584"/>
        <end position="640"/>
    </location>
</feature>
<gene>
    <name evidence="10" type="primary">PRP40</name>
    <name evidence="10" type="ORF">LTR97_011692</name>
</gene>
<feature type="coiled-coil region" evidence="6">
    <location>
        <begin position="214"/>
        <end position="246"/>
    </location>
</feature>
<feature type="domain" description="FF" evidence="9">
    <location>
        <begin position="166"/>
        <end position="220"/>
    </location>
</feature>
<dbReference type="FunFam" id="1.10.10.440:FF:000013">
    <property type="entry name" value="pre-mRNA-processing protein 40A isoform X1"/>
    <property type="match status" value="1"/>
</dbReference>
<dbReference type="SUPFAM" id="SSF81698">
    <property type="entry name" value="FF domain"/>
    <property type="match status" value="5"/>
</dbReference>
<organism evidence="10 11">
    <name type="scientific">Elasticomyces elasticus</name>
    <dbReference type="NCBI Taxonomy" id="574655"/>
    <lineage>
        <taxon>Eukaryota</taxon>
        <taxon>Fungi</taxon>
        <taxon>Dikarya</taxon>
        <taxon>Ascomycota</taxon>
        <taxon>Pezizomycotina</taxon>
        <taxon>Dothideomycetes</taxon>
        <taxon>Dothideomycetidae</taxon>
        <taxon>Mycosphaerellales</taxon>
        <taxon>Teratosphaeriaceae</taxon>
        <taxon>Elasticomyces</taxon>
    </lineage>
</organism>
<evidence type="ECO:0000256" key="1">
    <source>
        <dbReference type="ARBA" id="ARBA00004123"/>
    </source>
</evidence>
<evidence type="ECO:0000313" key="10">
    <source>
        <dbReference type="EMBL" id="KAK5691040.1"/>
    </source>
</evidence>
<feature type="domain" description="WW" evidence="8">
    <location>
        <begin position="1"/>
        <end position="31"/>
    </location>
</feature>
<dbReference type="Gene3D" id="1.10.10.440">
    <property type="entry name" value="FF domain"/>
    <property type="match status" value="5"/>
</dbReference>
<dbReference type="PROSITE" id="PS50020">
    <property type="entry name" value="WW_DOMAIN_2"/>
    <property type="match status" value="2"/>
</dbReference>
<reference evidence="10" key="1">
    <citation type="submission" date="2023-08" db="EMBL/GenBank/DDBJ databases">
        <title>Black Yeasts Isolated from many extreme environments.</title>
        <authorList>
            <person name="Coleine C."/>
            <person name="Stajich J.E."/>
            <person name="Selbmann L."/>
        </authorList>
    </citation>
    <scope>NUCLEOTIDE SEQUENCE</scope>
    <source>
        <strain evidence="10">CCFEE 5810</strain>
    </source>
</reference>
<dbReference type="PROSITE" id="PS01159">
    <property type="entry name" value="WW_DOMAIN_1"/>
    <property type="match status" value="1"/>
</dbReference>
<protein>
    <submittedName>
        <fullName evidence="10">U1 snRNP protein</fullName>
    </submittedName>
</protein>
<proteinExistence type="predicted"/>
<keyword evidence="2" id="KW-0507">mRNA processing</keyword>
<feature type="compositionally biased region" description="Basic and acidic residues" evidence="7">
    <location>
        <begin position="745"/>
        <end position="757"/>
    </location>
</feature>
<comment type="caution">
    <text evidence="10">The sequence shown here is derived from an EMBL/GenBank/DDBJ whole genome shotgun (WGS) entry which is preliminary data.</text>
</comment>
<feature type="domain" description="FF" evidence="9">
    <location>
        <begin position="233"/>
        <end position="288"/>
    </location>
</feature>
<dbReference type="GO" id="GO:0071004">
    <property type="term" value="C:U2-type prespliceosome"/>
    <property type="evidence" value="ECO:0007669"/>
    <property type="project" value="TreeGrafter"/>
</dbReference>
<evidence type="ECO:0000256" key="2">
    <source>
        <dbReference type="ARBA" id="ARBA00022664"/>
    </source>
</evidence>
<sequence>MSGWKEAKTADGKAYYFHAETKETTWVKPEGFEAPPPLEADQATIDASWRETRTPQGKPYYYNAISKVTVWEPPEAFTRLQQQTAPEAAFVAGGGRGYGGDRDEPPVRDRRLDRRAFPDAIPQKPSFDGTRRDGGGGGKPWENRQDNGGFRGPMPEKTDEPEYATKELAEEAFFALLKKHNITANAKWEETLRTVIREREFRALKDPRERREAFEKYRVEVRALEKSKEKERREKLREDFREMLKTHDDIKHYTRWRTARPLIELEVVFKQAGEESERRRMFDEYIMELRRRHSQEEIDNRKKAMRELDGLLNTLITDADTTWVDAQKRITENERFTSDDTFRALHMVDILRAFDSHLRELDYVRNNAKQKEKLHHSRRERQARDAFKQLLDQKLREGKIRAGTKWQNFHPLIATDKRYTQLIGTPGSSALDLFWDVVEDEERKLRVDRNLALDALEDQRYEMTVDTTLKDFTAVMQADARTSHFAPELVDLIFERLMEKVWRRADEEKQAAEKSRRRAIDALRSVIKRLDPPVRLGDLFKDVEPRIASSEEYRVLEDDEEARLSAFEKHLRRLQDKEAEDLEQERRRRDRDRDRRGSNGVGSRRERDVDRDRRHRTRTPEADAYEADRRKAQAVRERLYRKPSFGLTPPPRDRERDRERRDDRPALDDRRRYEARESIYDRERREREMERERNYISRADPRDKGRTLDYGDEDAVGSGSGSVRKRQESDGSANPRDNKRARRTRTPEPEGLLKEEAPALQSGSEEGEIEEV</sequence>
<dbReference type="GO" id="GO:0045292">
    <property type="term" value="P:mRNA cis splicing, via spliceosome"/>
    <property type="evidence" value="ECO:0007669"/>
    <property type="project" value="InterPro"/>
</dbReference>
<evidence type="ECO:0000256" key="6">
    <source>
        <dbReference type="SAM" id="Coils"/>
    </source>
</evidence>
<dbReference type="Pfam" id="PF01846">
    <property type="entry name" value="FF"/>
    <property type="match status" value="3"/>
</dbReference>
<feature type="domain" description="WW" evidence="8">
    <location>
        <begin position="43"/>
        <end position="76"/>
    </location>
</feature>
<dbReference type="SMART" id="SM00456">
    <property type="entry name" value="WW"/>
    <property type="match status" value="2"/>
</dbReference>
<dbReference type="PANTHER" id="PTHR11864:SF0">
    <property type="entry name" value="PRP40 PRE-MRNA PROCESSING FACTOR 40 HOMOLOG A (YEAST)"/>
    <property type="match status" value="1"/>
</dbReference>
<evidence type="ECO:0000256" key="4">
    <source>
        <dbReference type="ARBA" id="ARBA00023187"/>
    </source>
</evidence>
<dbReference type="InterPro" id="IPR002713">
    <property type="entry name" value="FF_domain"/>
</dbReference>
<dbReference type="InterPro" id="IPR036517">
    <property type="entry name" value="FF_domain_sf"/>
</dbReference>
<dbReference type="CDD" id="cd00201">
    <property type="entry name" value="WW"/>
    <property type="match status" value="2"/>
</dbReference>
<keyword evidence="3" id="KW-0677">Repeat</keyword>
<dbReference type="EMBL" id="JAVRQU010000022">
    <property type="protein sequence ID" value="KAK5691040.1"/>
    <property type="molecule type" value="Genomic_DNA"/>
</dbReference>
<evidence type="ECO:0000256" key="3">
    <source>
        <dbReference type="ARBA" id="ARBA00022737"/>
    </source>
</evidence>
<dbReference type="Pfam" id="PF00397">
    <property type="entry name" value="WW"/>
    <property type="match status" value="2"/>
</dbReference>
<dbReference type="PROSITE" id="PS51676">
    <property type="entry name" value="FF"/>
    <property type="match status" value="3"/>
</dbReference>
<dbReference type="PANTHER" id="PTHR11864">
    <property type="entry name" value="PRE-MRNA-PROCESSING PROTEIN PRP40"/>
    <property type="match status" value="1"/>
</dbReference>
<accession>A0AAN7ZVG0</accession>
<name>A0AAN7ZVG0_9PEZI</name>
<evidence type="ECO:0000259" key="9">
    <source>
        <dbReference type="PROSITE" id="PS51676"/>
    </source>
</evidence>
<feature type="compositionally biased region" description="Basic and acidic residues" evidence="7">
    <location>
        <begin position="99"/>
        <end position="117"/>
    </location>
</feature>
<keyword evidence="6" id="KW-0175">Coiled coil</keyword>
<feature type="region of interest" description="Disordered" evidence="7">
    <location>
        <begin position="91"/>
        <end position="162"/>
    </location>
</feature>